<dbReference type="SUPFAM" id="SSF103473">
    <property type="entry name" value="MFS general substrate transporter"/>
    <property type="match status" value="1"/>
</dbReference>
<dbReference type="PIRSF" id="PIRSF004925">
    <property type="entry name" value="HcaT"/>
    <property type="match status" value="1"/>
</dbReference>
<keyword evidence="4" id="KW-0997">Cell inner membrane</keyword>
<name>A0A1C2DSA1_9HYPH</name>
<feature type="domain" description="Major facilitator superfamily associated" evidence="9">
    <location>
        <begin position="23"/>
        <end position="378"/>
    </location>
</feature>
<evidence type="ECO:0000313" key="10">
    <source>
        <dbReference type="EMBL" id="OCX17661.1"/>
    </source>
</evidence>
<evidence type="ECO:0000256" key="8">
    <source>
        <dbReference type="SAM" id="Phobius"/>
    </source>
</evidence>
<dbReference type="PANTHER" id="PTHR23522:SF10">
    <property type="entry name" value="3-PHENYLPROPIONIC ACID TRANSPORTER-RELATED"/>
    <property type="match status" value="1"/>
</dbReference>
<feature type="transmembrane region" description="Helical" evidence="8">
    <location>
        <begin position="375"/>
        <end position="394"/>
    </location>
</feature>
<feature type="transmembrane region" description="Helical" evidence="8">
    <location>
        <begin position="146"/>
        <end position="164"/>
    </location>
</feature>
<dbReference type="GO" id="GO:0015528">
    <property type="term" value="F:lactose:proton symporter activity"/>
    <property type="evidence" value="ECO:0007669"/>
    <property type="project" value="TreeGrafter"/>
</dbReference>
<feature type="transmembrane region" description="Helical" evidence="8">
    <location>
        <begin position="348"/>
        <end position="369"/>
    </location>
</feature>
<keyword evidence="6 8" id="KW-1133">Transmembrane helix</keyword>
<keyword evidence="7 8" id="KW-0472">Membrane</keyword>
<organism evidence="10 11">
    <name type="scientific">Mesorhizobium hungaricum</name>
    <dbReference type="NCBI Taxonomy" id="1566387"/>
    <lineage>
        <taxon>Bacteria</taxon>
        <taxon>Pseudomonadati</taxon>
        <taxon>Pseudomonadota</taxon>
        <taxon>Alphaproteobacteria</taxon>
        <taxon>Hyphomicrobiales</taxon>
        <taxon>Phyllobacteriaceae</taxon>
        <taxon>Mesorhizobium</taxon>
    </lineage>
</organism>
<dbReference type="Pfam" id="PF12832">
    <property type="entry name" value="MFS_1_like"/>
    <property type="match status" value="1"/>
</dbReference>
<accession>A0A1C2DSA1</accession>
<dbReference type="AlphaFoldDB" id="A0A1C2DSA1"/>
<dbReference type="Gene3D" id="1.20.1250.20">
    <property type="entry name" value="MFS general substrate transporter like domains"/>
    <property type="match status" value="2"/>
</dbReference>
<dbReference type="Proteomes" id="UP000094412">
    <property type="component" value="Unassembled WGS sequence"/>
</dbReference>
<gene>
    <name evidence="10" type="ORF">QV13_13000</name>
</gene>
<comment type="subcellular location">
    <subcellularLocation>
        <location evidence="1">Cell inner membrane</location>
        <topology evidence="1">Multi-pass membrane protein</topology>
    </subcellularLocation>
</comment>
<evidence type="ECO:0000259" key="9">
    <source>
        <dbReference type="Pfam" id="PF12832"/>
    </source>
</evidence>
<evidence type="ECO:0000256" key="1">
    <source>
        <dbReference type="ARBA" id="ARBA00004429"/>
    </source>
</evidence>
<evidence type="ECO:0000256" key="2">
    <source>
        <dbReference type="ARBA" id="ARBA00022448"/>
    </source>
</evidence>
<dbReference type="NCBIfam" id="NF037955">
    <property type="entry name" value="mfs"/>
    <property type="match status" value="1"/>
</dbReference>
<evidence type="ECO:0000256" key="4">
    <source>
        <dbReference type="ARBA" id="ARBA00022519"/>
    </source>
</evidence>
<feature type="transmembrane region" description="Helical" evidence="8">
    <location>
        <begin position="84"/>
        <end position="102"/>
    </location>
</feature>
<dbReference type="InterPro" id="IPR036259">
    <property type="entry name" value="MFS_trans_sf"/>
</dbReference>
<feature type="transmembrane region" description="Helical" evidence="8">
    <location>
        <begin position="170"/>
        <end position="189"/>
    </location>
</feature>
<feature type="transmembrane region" description="Helical" evidence="8">
    <location>
        <begin position="251"/>
        <end position="271"/>
    </location>
</feature>
<evidence type="ECO:0000313" key="11">
    <source>
        <dbReference type="Proteomes" id="UP000094412"/>
    </source>
</evidence>
<evidence type="ECO:0000256" key="5">
    <source>
        <dbReference type="ARBA" id="ARBA00022692"/>
    </source>
</evidence>
<protein>
    <submittedName>
        <fullName evidence="10">MFS transporter</fullName>
    </submittedName>
</protein>
<feature type="transmembrane region" description="Helical" evidence="8">
    <location>
        <begin position="108"/>
        <end position="134"/>
    </location>
</feature>
<dbReference type="RefSeq" id="WP_024922210.1">
    <property type="nucleotide sequence ID" value="NZ_MDEO01000032.1"/>
</dbReference>
<feature type="transmembrane region" description="Helical" evidence="8">
    <location>
        <begin position="308"/>
        <end position="327"/>
    </location>
</feature>
<dbReference type="OrthoDB" id="9150135at2"/>
<sequence length="404" mass="43548">MSLPPLSPEQLIKPRRYELRMALLFFTVLVPSGIYLPYFPLWLEEHGFSPEKIAVILSAPMFLRVATTPLFTSLADKASDRVNVYLALAMASVVVSAGYFLSPSYASVLIVSLVLAVVWTPHSPIADSLALSGVRRFGANYPRMRIWGSISYLCANLVGGFILTSTGAGAVPIMLFVSFCAIVAIGLMAPRLGRPRRASPLSATDLQQAVPSLLNPYFLYFAAGAGVIVGSHGFLYGFSSIYWKSLGISDSVVGFLWAFGVVCEVGMFMAFNRLFSRVPVVRVMVFAAIGAVVRWIAFPLIWPLGLGVTGFFGIQALHAISTALVLISLQKMIGETVSEERTGAAQGIAFFANGFSMAAVTLASGPLYQRFGVEGFFAMVPVALLGLALIVLAARSAPQRRLRR</sequence>
<reference evidence="10 11" key="1">
    <citation type="submission" date="2016-08" db="EMBL/GenBank/DDBJ databases">
        <title>Whole genome sequence of Mesorhizobium sp. strain UASWS1009 isolated from industrial sewage.</title>
        <authorList>
            <person name="Crovadore J."/>
            <person name="Calmin G."/>
            <person name="Chablais R."/>
            <person name="Cochard B."/>
            <person name="Lefort F."/>
        </authorList>
    </citation>
    <scope>NUCLEOTIDE SEQUENCE [LARGE SCALE GENOMIC DNA]</scope>
    <source>
        <strain evidence="10 11">UASWS1009</strain>
    </source>
</reference>
<keyword evidence="2" id="KW-0813">Transport</keyword>
<keyword evidence="5 8" id="KW-0812">Transmembrane</keyword>
<evidence type="ECO:0000256" key="3">
    <source>
        <dbReference type="ARBA" id="ARBA00022475"/>
    </source>
</evidence>
<keyword evidence="3" id="KW-1003">Cell membrane</keyword>
<feature type="transmembrane region" description="Helical" evidence="8">
    <location>
        <begin position="53"/>
        <end position="72"/>
    </location>
</feature>
<comment type="caution">
    <text evidence="10">The sequence shown here is derived from an EMBL/GenBank/DDBJ whole genome shotgun (WGS) entry which is preliminary data.</text>
</comment>
<feature type="transmembrane region" description="Helical" evidence="8">
    <location>
        <begin position="283"/>
        <end position="302"/>
    </location>
</feature>
<feature type="transmembrane region" description="Helical" evidence="8">
    <location>
        <begin position="217"/>
        <end position="239"/>
    </location>
</feature>
<feature type="transmembrane region" description="Helical" evidence="8">
    <location>
        <begin position="21"/>
        <end position="41"/>
    </location>
</feature>
<dbReference type="InterPro" id="IPR024989">
    <property type="entry name" value="MFS_assoc_dom"/>
</dbReference>
<keyword evidence="11" id="KW-1185">Reference proteome</keyword>
<evidence type="ECO:0000256" key="6">
    <source>
        <dbReference type="ARBA" id="ARBA00022989"/>
    </source>
</evidence>
<dbReference type="EMBL" id="MDEO01000032">
    <property type="protein sequence ID" value="OCX17661.1"/>
    <property type="molecule type" value="Genomic_DNA"/>
</dbReference>
<dbReference type="GO" id="GO:0030395">
    <property type="term" value="F:lactose binding"/>
    <property type="evidence" value="ECO:0007669"/>
    <property type="project" value="TreeGrafter"/>
</dbReference>
<proteinExistence type="predicted"/>
<dbReference type="InterPro" id="IPR026032">
    <property type="entry name" value="HcaT-like"/>
</dbReference>
<dbReference type="GO" id="GO:0005886">
    <property type="term" value="C:plasma membrane"/>
    <property type="evidence" value="ECO:0007669"/>
    <property type="project" value="UniProtKB-SubCell"/>
</dbReference>
<evidence type="ECO:0000256" key="7">
    <source>
        <dbReference type="ARBA" id="ARBA00023136"/>
    </source>
</evidence>
<dbReference type="PANTHER" id="PTHR23522">
    <property type="entry name" value="BLL5896 PROTEIN"/>
    <property type="match status" value="1"/>
</dbReference>